<dbReference type="AlphaFoldDB" id="A0AAV4CPW7"/>
<protein>
    <submittedName>
        <fullName evidence="2">Uncharacterized protein</fullName>
    </submittedName>
</protein>
<organism evidence="2 3">
    <name type="scientific">Plakobranchus ocellatus</name>
    <dbReference type="NCBI Taxonomy" id="259542"/>
    <lineage>
        <taxon>Eukaryota</taxon>
        <taxon>Metazoa</taxon>
        <taxon>Spiralia</taxon>
        <taxon>Lophotrochozoa</taxon>
        <taxon>Mollusca</taxon>
        <taxon>Gastropoda</taxon>
        <taxon>Heterobranchia</taxon>
        <taxon>Euthyneura</taxon>
        <taxon>Panpulmonata</taxon>
        <taxon>Sacoglossa</taxon>
        <taxon>Placobranchoidea</taxon>
        <taxon>Plakobranchidae</taxon>
        <taxon>Plakobranchus</taxon>
    </lineage>
</organism>
<dbReference type="Proteomes" id="UP000735302">
    <property type="component" value="Unassembled WGS sequence"/>
</dbReference>
<accession>A0AAV4CPW7</accession>
<name>A0AAV4CPW7_9GAST</name>
<reference evidence="2 3" key="1">
    <citation type="journal article" date="2021" name="Elife">
        <title>Chloroplast acquisition without the gene transfer in kleptoplastic sea slugs, Plakobranchus ocellatus.</title>
        <authorList>
            <person name="Maeda T."/>
            <person name="Takahashi S."/>
            <person name="Yoshida T."/>
            <person name="Shimamura S."/>
            <person name="Takaki Y."/>
            <person name="Nagai Y."/>
            <person name="Toyoda A."/>
            <person name="Suzuki Y."/>
            <person name="Arimoto A."/>
            <person name="Ishii H."/>
            <person name="Satoh N."/>
            <person name="Nishiyama T."/>
            <person name="Hasebe M."/>
            <person name="Maruyama T."/>
            <person name="Minagawa J."/>
            <person name="Obokata J."/>
            <person name="Shigenobu S."/>
        </authorList>
    </citation>
    <scope>NUCLEOTIDE SEQUENCE [LARGE SCALE GENOMIC DNA]</scope>
</reference>
<comment type="caution">
    <text evidence="2">The sequence shown here is derived from an EMBL/GenBank/DDBJ whole genome shotgun (WGS) entry which is preliminary data.</text>
</comment>
<gene>
    <name evidence="2" type="ORF">PoB_006045000</name>
</gene>
<evidence type="ECO:0000256" key="1">
    <source>
        <dbReference type="SAM" id="MobiDB-lite"/>
    </source>
</evidence>
<evidence type="ECO:0000313" key="2">
    <source>
        <dbReference type="EMBL" id="GFO33945.1"/>
    </source>
</evidence>
<dbReference type="EMBL" id="BLXT01006839">
    <property type="protein sequence ID" value="GFO33945.1"/>
    <property type="molecule type" value="Genomic_DNA"/>
</dbReference>
<feature type="compositionally biased region" description="Basic and acidic residues" evidence="1">
    <location>
        <begin position="45"/>
        <end position="63"/>
    </location>
</feature>
<sequence length="104" mass="11526">MIKFCHPLVEAQPQLRVPGGNDGRAGRIPYGCGDLRLSGSPSGHDAGRSARTRDRRVPAELRADSLASLPPTPRAKKKEKERLKSGEKKQIQKLFQPVQTMFNH</sequence>
<proteinExistence type="predicted"/>
<evidence type="ECO:0000313" key="3">
    <source>
        <dbReference type="Proteomes" id="UP000735302"/>
    </source>
</evidence>
<keyword evidence="3" id="KW-1185">Reference proteome</keyword>
<feature type="region of interest" description="Disordered" evidence="1">
    <location>
        <begin position="14"/>
        <end position="104"/>
    </location>
</feature>
<feature type="compositionally biased region" description="Basic and acidic residues" evidence="1">
    <location>
        <begin position="78"/>
        <end position="90"/>
    </location>
</feature>